<dbReference type="CDD" id="cd02042">
    <property type="entry name" value="ParAB_family"/>
    <property type="match status" value="1"/>
</dbReference>
<accession>X0ZNT6</accession>
<dbReference type="FunFam" id="3.40.50.300:FF:000285">
    <property type="entry name" value="Sporulation initiation inhibitor Soj"/>
    <property type="match status" value="1"/>
</dbReference>
<dbReference type="AlphaFoldDB" id="X0ZNT6"/>
<dbReference type="InterPro" id="IPR027417">
    <property type="entry name" value="P-loop_NTPase"/>
</dbReference>
<reference evidence="2" key="1">
    <citation type="journal article" date="2014" name="Front. Microbiol.">
        <title>High frequency of phylogenetically diverse reductive dehalogenase-homologous genes in deep subseafloor sedimentary metagenomes.</title>
        <authorList>
            <person name="Kawai M."/>
            <person name="Futagami T."/>
            <person name="Toyoda A."/>
            <person name="Takaki Y."/>
            <person name="Nishi S."/>
            <person name="Hori S."/>
            <person name="Arai W."/>
            <person name="Tsubouchi T."/>
            <person name="Morono Y."/>
            <person name="Uchiyama I."/>
            <person name="Ito T."/>
            <person name="Fujiyama A."/>
            <person name="Inagaki F."/>
            <person name="Takami H."/>
        </authorList>
    </citation>
    <scope>NUCLEOTIDE SEQUENCE</scope>
    <source>
        <strain evidence="2">Expedition CK06-06</strain>
    </source>
</reference>
<evidence type="ECO:0000259" key="1">
    <source>
        <dbReference type="Pfam" id="PF13614"/>
    </source>
</evidence>
<dbReference type="Pfam" id="PF13614">
    <property type="entry name" value="AAA_31"/>
    <property type="match status" value="1"/>
</dbReference>
<sequence length="256" mass="28779">MINRKTIAIANQKGGVGKTNITFNLSGALAERKKRILLIDLDQQGNLSSALLNNIYNLDTTIGDILLDDAIPVTQVIQKTSFPNIDIIPSNIDLSRIDIQLAAEPDAQYFLVDKLKEIRDSYHYIFIDCPPSLGLATRIGLVAADEVIIPLECHEWAVKGTAYLRGAIAKIRKRANPKLKIMGYLINRFDGRRKLEEIYRDTILESFKGKVFKVHLKNSVKYAETATLKMPITSYLPSSEQAEEYRKLAREILGYG</sequence>
<name>X0ZNT6_9ZZZZ</name>
<dbReference type="InterPro" id="IPR050678">
    <property type="entry name" value="DNA_Partitioning_ATPase"/>
</dbReference>
<protein>
    <recommendedName>
        <fullName evidence="1">AAA domain-containing protein</fullName>
    </recommendedName>
</protein>
<dbReference type="PANTHER" id="PTHR13696:SF99">
    <property type="entry name" value="COBYRINIC ACID AC-DIAMIDE SYNTHASE"/>
    <property type="match status" value="1"/>
</dbReference>
<proteinExistence type="predicted"/>
<dbReference type="InterPro" id="IPR025669">
    <property type="entry name" value="AAA_dom"/>
</dbReference>
<evidence type="ECO:0000313" key="2">
    <source>
        <dbReference type="EMBL" id="GAG59727.1"/>
    </source>
</evidence>
<organism evidence="2">
    <name type="scientific">marine sediment metagenome</name>
    <dbReference type="NCBI Taxonomy" id="412755"/>
    <lineage>
        <taxon>unclassified sequences</taxon>
        <taxon>metagenomes</taxon>
        <taxon>ecological metagenomes</taxon>
    </lineage>
</organism>
<dbReference type="PANTHER" id="PTHR13696">
    <property type="entry name" value="P-LOOP CONTAINING NUCLEOSIDE TRIPHOSPHATE HYDROLASE"/>
    <property type="match status" value="1"/>
</dbReference>
<comment type="caution">
    <text evidence="2">The sequence shown here is derived from an EMBL/GenBank/DDBJ whole genome shotgun (WGS) entry which is preliminary data.</text>
</comment>
<feature type="domain" description="AAA" evidence="1">
    <location>
        <begin position="5"/>
        <end position="181"/>
    </location>
</feature>
<dbReference type="PIRSF" id="PIRSF009320">
    <property type="entry name" value="Nuc_binding_HP_1000"/>
    <property type="match status" value="1"/>
</dbReference>
<dbReference type="SUPFAM" id="SSF52540">
    <property type="entry name" value="P-loop containing nucleoside triphosphate hydrolases"/>
    <property type="match status" value="1"/>
</dbReference>
<dbReference type="EMBL" id="BART01006223">
    <property type="protein sequence ID" value="GAG59727.1"/>
    <property type="molecule type" value="Genomic_DNA"/>
</dbReference>
<gene>
    <name evidence="2" type="ORF">S01H4_14182</name>
</gene>
<dbReference type="Gene3D" id="3.40.50.300">
    <property type="entry name" value="P-loop containing nucleotide triphosphate hydrolases"/>
    <property type="match status" value="1"/>
</dbReference>